<evidence type="ECO:0000313" key="1">
    <source>
        <dbReference type="EMBL" id="KAH7991148.1"/>
    </source>
</evidence>
<sequence>MAVTRNNKKLVLEAKTPDKNGAANLQLEQLLEMTTLTQVETREGFCKVNGRLSKLESEFTEVERDLACLKKFEELIKELKQDLKETNDNMQALETRTGLLRKQVEVLADLLALMDLQMKENTFGFRSWVEEDEVDFEKALRETLANMLDRKEDEIENGIDRCYRERGKEE</sequence>
<organism evidence="1 2">
    <name type="scientific">Sphaerodactylus townsendi</name>
    <dbReference type="NCBI Taxonomy" id="933632"/>
    <lineage>
        <taxon>Eukaryota</taxon>
        <taxon>Metazoa</taxon>
        <taxon>Chordata</taxon>
        <taxon>Craniata</taxon>
        <taxon>Vertebrata</taxon>
        <taxon>Euteleostomi</taxon>
        <taxon>Lepidosauria</taxon>
        <taxon>Squamata</taxon>
        <taxon>Bifurcata</taxon>
        <taxon>Gekkota</taxon>
        <taxon>Sphaerodactylidae</taxon>
        <taxon>Sphaerodactylus</taxon>
    </lineage>
</organism>
<proteinExistence type="predicted"/>
<name>A0ACB8EFE8_9SAUR</name>
<accession>A0ACB8EFE8</accession>
<comment type="caution">
    <text evidence="1">The sequence shown here is derived from an EMBL/GenBank/DDBJ whole genome shotgun (WGS) entry which is preliminary data.</text>
</comment>
<protein>
    <submittedName>
        <fullName evidence="1">Uncharacterized protein</fullName>
    </submittedName>
</protein>
<gene>
    <name evidence="1" type="ORF">K3G42_002095</name>
</gene>
<dbReference type="EMBL" id="CM037616">
    <property type="protein sequence ID" value="KAH7991148.1"/>
    <property type="molecule type" value="Genomic_DNA"/>
</dbReference>
<reference evidence="1" key="1">
    <citation type="submission" date="2021-08" db="EMBL/GenBank/DDBJ databases">
        <title>The first chromosome-level gecko genome reveals the dynamic sex chromosomes of Neotropical dwarf geckos (Sphaerodactylidae: Sphaerodactylus).</title>
        <authorList>
            <person name="Pinto B.J."/>
            <person name="Keating S.E."/>
            <person name="Gamble T."/>
        </authorList>
    </citation>
    <scope>NUCLEOTIDE SEQUENCE</scope>
    <source>
        <strain evidence="1">TG3544</strain>
    </source>
</reference>
<keyword evidence="2" id="KW-1185">Reference proteome</keyword>
<evidence type="ECO:0000313" key="2">
    <source>
        <dbReference type="Proteomes" id="UP000827872"/>
    </source>
</evidence>
<dbReference type="Proteomes" id="UP000827872">
    <property type="component" value="Linkage Group LG03"/>
</dbReference>